<dbReference type="InterPro" id="IPR036388">
    <property type="entry name" value="WH-like_DNA-bd_sf"/>
</dbReference>
<name>A0ABD3PT90_9STRA</name>
<evidence type="ECO:0000313" key="8">
    <source>
        <dbReference type="Proteomes" id="UP001516023"/>
    </source>
</evidence>
<dbReference type="Gene3D" id="1.10.10.10">
    <property type="entry name" value="Winged helix-like DNA-binding domain superfamily/Winged helix DNA-binding domain"/>
    <property type="match status" value="1"/>
</dbReference>
<evidence type="ECO:0000256" key="1">
    <source>
        <dbReference type="ARBA" id="ARBA00004123"/>
    </source>
</evidence>
<feature type="compositionally biased region" description="Polar residues" evidence="5">
    <location>
        <begin position="34"/>
        <end position="50"/>
    </location>
</feature>
<dbReference type="FunFam" id="1.10.10.10:FF:001242">
    <property type="entry name" value="HSF33, heat shock transcription factor DNA-binding domain-containing protein, DNA binding, transcription factor"/>
    <property type="match status" value="1"/>
</dbReference>
<dbReference type="PANTHER" id="PTHR10015:SF206">
    <property type="entry name" value="HSF-TYPE DNA-BINDING DOMAIN-CONTAINING PROTEIN"/>
    <property type="match status" value="1"/>
</dbReference>
<keyword evidence="2" id="KW-0238">DNA-binding</keyword>
<evidence type="ECO:0000259" key="6">
    <source>
        <dbReference type="SMART" id="SM00415"/>
    </source>
</evidence>
<evidence type="ECO:0000256" key="2">
    <source>
        <dbReference type="ARBA" id="ARBA00023125"/>
    </source>
</evidence>
<proteinExistence type="inferred from homology"/>
<evidence type="ECO:0000256" key="4">
    <source>
        <dbReference type="RuleBase" id="RU004020"/>
    </source>
</evidence>
<evidence type="ECO:0000313" key="7">
    <source>
        <dbReference type="EMBL" id="KAL3790939.1"/>
    </source>
</evidence>
<dbReference type="GO" id="GO:0003677">
    <property type="term" value="F:DNA binding"/>
    <property type="evidence" value="ECO:0007669"/>
    <property type="project" value="UniProtKB-KW"/>
</dbReference>
<comment type="caution">
    <text evidence="7">The sequence shown here is derived from an EMBL/GenBank/DDBJ whole genome shotgun (WGS) entry which is preliminary data.</text>
</comment>
<dbReference type="PANTHER" id="PTHR10015">
    <property type="entry name" value="HEAT SHOCK TRANSCRIPTION FACTOR"/>
    <property type="match status" value="1"/>
</dbReference>
<dbReference type="Pfam" id="PF00447">
    <property type="entry name" value="HSF_DNA-bind"/>
    <property type="match status" value="1"/>
</dbReference>
<dbReference type="GO" id="GO:0005634">
    <property type="term" value="C:nucleus"/>
    <property type="evidence" value="ECO:0007669"/>
    <property type="project" value="UniProtKB-SubCell"/>
</dbReference>
<dbReference type="SMART" id="SM00415">
    <property type="entry name" value="HSF"/>
    <property type="match status" value="1"/>
</dbReference>
<dbReference type="AlphaFoldDB" id="A0ABD3PT90"/>
<feature type="compositionally biased region" description="Acidic residues" evidence="5">
    <location>
        <begin position="51"/>
        <end position="63"/>
    </location>
</feature>
<gene>
    <name evidence="7" type="ORF">HJC23_004921</name>
</gene>
<feature type="region of interest" description="Disordered" evidence="5">
    <location>
        <begin position="26"/>
        <end position="123"/>
    </location>
</feature>
<keyword evidence="8" id="KW-1185">Reference proteome</keyword>
<dbReference type="EMBL" id="JABMIG020000120">
    <property type="protein sequence ID" value="KAL3790939.1"/>
    <property type="molecule type" value="Genomic_DNA"/>
</dbReference>
<organism evidence="7 8">
    <name type="scientific">Cyclotella cryptica</name>
    <dbReference type="NCBI Taxonomy" id="29204"/>
    <lineage>
        <taxon>Eukaryota</taxon>
        <taxon>Sar</taxon>
        <taxon>Stramenopiles</taxon>
        <taxon>Ochrophyta</taxon>
        <taxon>Bacillariophyta</taxon>
        <taxon>Coscinodiscophyceae</taxon>
        <taxon>Thalassiosirophycidae</taxon>
        <taxon>Stephanodiscales</taxon>
        <taxon>Stephanodiscaceae</taxon>
        <taxon>Cyclotella</taxon>
    </lineage>
</organism>
<dbReference type="InterPro" id="IPR000232">
    <property type="entry name" value="HSF_DNA-bd"/>
</dbReference>
<accession>A0ABD3PT90</accession>
<comment type="subcellular location">
    <subcellularLocation>
        <location evidence="1">Nucleus</location>
    </subcellularLocation>
</comment>
<comment type="similarity">
    <text evidence="4">Belongs to the HSF family.</text>
</comment>
<dbReference type="SUPFAM" id="SSF46785">
    <property type="entry name" value="Winged helix' DNA-binding domain"/>
    <property type="match status" value="1"/>
</dbReference>
<keyword evidence="3" id="KW-0539">Nucleus</keyword>
<evidence type="ECO:0000256" key="3">
    <source>
        <dbReference type="ARBA" id="ARBA00023242"/>
    </source>
</evidence>
<dbReference type="Proteomes" id="UP001516023">
    <property type="component" value="Unassembled WGS sequence"/>
</dbReference>
<evidence type="ECO:0000256" key="5">
    <source>
        <dbReference type="SAM" id="MobiDB-lite"/>
    </source>
</evidence>
<feature type="domain" description="HSF-type DNA-binding" evidence="6">
    <location>
        <begin position="138"/>
        <end position="251"/>
    </location>
</feature>
<dbReference type="InterPro" id="IPR036390">
    <property type="entry name" value="WH_DNA-bd_sf"/>
</dbReference>
<reference evidence="7 8" key="1">
    <citation type="journal article" date="2020" name="G3 (Bethesda)">
        <title>Improved Reference Genome for Cyclotella cryptica CCMP332, a Model for Cell Wall Morphogenesis, Salinity Adaptation, and Lipid Production in Diatoms (Bacillariophyta).</title>
        <authorList>
            <person name="Roberts W.R."/>
            <person name="Downey K.M."/>
            <person name="Ruck E.C."/>
            <person name="Traller J.C."/>
            <person name="Alverson A.J."/>
        </authorList>
    </citation>
    <scope>NUCLEOTIDE SEQUENCE [LARGE SCALE GENOMIC DNA]</scope>
    <source>
        <strain evidence="7 8">CCMP332</strain>
    </source>
</reference>
<sequence length="453" mass="48945">MSSEPSLIFSSSTDQLMNNYMNALTGNVPERRSSAPSFAWSSPDSRPSTSFDDDILLGDEDLMLPDAASPSGAHSPKFADATVVSNDSSRRMPDLGPPTIITTSKGHRKSSSSSERRHSLPSTVMLSDSKLGNALTQPVPEFLCHLFTMLRDASLSNIISWSVPTQDETDCMGGGIKGIGKVVVHKPDALQEFVLGKYYRHSKYASFQRQLNYFGFKKRLHGGKKGKLSPCSYVHEGLDANVESLLALKRRPPVKKRASTDGEGCNDSTASVSSMDDEAEKILERPKKRRNSVKVDSTISAKDHVQKLQAKQVGFESKPILVQAQEYGAPSLTSSATFNAAATPFAISSNPEFPPSYVNLGSRATSTHTEVVPTVATSQQSIKADPAPASASLAQLLSTALPPTDVLFDDDFSFDFNISTSNGSNGNANNGFWVNDEGRCLSQNSLVNLAMFY</sequence>
<feature type="region of interest" description="Disordered" evidence="5">
    <location>
        <begin position="256"/>
        <end position="297"/>
    </location>
</feature>
<protein>
    <recommendedName>
        <fullName evidence="6">HSF-type DNA-binding domain-containing protein</fullName>
    </recommendedName>
</protein>